<gene>
    <name evidence="1" type="ORF">PSTG_18555</name>
</gene>
<dbReference type="AlphaFoldDB" id="A0A0L0UM70"/>
<organism evidence="1 2">
    <name type="scientific">Puccinia striiformis f. sp. tritici PST-78</name>
    <dbReference type="NCBI Taxonomy" id="1165861"/>
    <lineage>
        <taxon>Eukaryota</taxon>
        <taxon>Fungi</taxon>
        <taxon>Dikarya</taxon>
        <taxon>Basidiomycota</taxon>
        <taxon>Pucciniomycotina</taxon>
        <taxon>Pucciniomycetes</taxon>
        <taxon>Pucciniales</taxon>
        <taxon>Pucciniaceae</taxon>
        <taxon>Puccinia</taxon>
    </lineage>
</organism>
<proteinExistence type="predicted"/>
<protein>
    <submittedName>
        <fullName evidence="1">Uncharacterized protein</fullName>
    </submittedName>
</protein>
<dbReference type="Proteomes" id="UP000054564">
    <property type="component" value="Unassembled WGS sequence"/>
</dbReference>
<name>A0A0L0UM70_9BASI</name>
<evidence type="ECO:0000313" key="1">
    <source>
        <dbReference type="EMBL" id="KNE88050.1"/>
    </source>
</evidence>
<accession>A0A0L0UM70</accession>
<feature type="non-terminal residue" evidence="1">
    <location>
        <position position="108"/>
    </location>
</feature>
<reference evidence="2" key="1">
    <citation type="submission" date="2014-03" db="EMBL/GenBank/DDBJ databases">
        <title>The Genome Sequence of Puccinia striiformis f. sp. tritici PST-78.</title>
        <authorList>
            <consortium name="The Broad Institute Genome Sequencing Platform"/>
            <person name="Cuomo C."/>
            <person name="Hulbert S."/>
            <person name="Chen X."/>
            <person name="Walker B."/>
            <person name="Young S.K."/>
            <person name="Zeng Q."/>
            <person name="Gargeya S."/>
            <person name="Fitzgerald M."/>
            <person name="Haas B."/>
            <person name="Abouelleil A."/>
            <person name="Alvarado L."/>
            <person name="Arachchi H.M."/>
            <person name="Berlin A.M."/>
            <person name="Chapman S.B."/>
            <person name="Goldberg J."/>
            <person name="Griggs A."/>
            <person name="Gujja S."/>
            <person name="Hansen M."/>
            <person name="Howarth C."/>
            <person name="Imamovic A."/>
            <person name="Larimer J."/>
            <person name="McCowan C."/>
            <person name="Montmayeur A."/>
            <person name="Murphy C."/>
            <person name="Neiman D."/>
            <person name="Pearson M."/>
            <person name="Priest M."/>
            <person name="Roberts A."/>
            <person name="Saif S."/>
            <person name="Shea T."/>
            <person name="Sisk P."/>
            <person name="Sykes S."/>
            <person name="Wortman J."/>
            <person name="Nusbaum C."/>
            <person name="Birren B."/>
        </authorList>
    </citation>
    <scope>NUCLEOTIDE SEQUENCE [LARGE SCALE GENOMIC DNA]</scope>
    <source>
        <strain evidence="2">race PST-78</strain>
    </source>
</reference>
<comment type="caution">
    <text evidence="1">The sequence shown here is derived from an EMBL/GenBank/DDBJ whole genome shotgun (WGS) entry which is preliminary data.</text>
</comment>
<evidence type="ECO:0000313" key="2">
    <source>
        <dbReference type="Proteomes" id="UP000054564"/>
    </source>
</evidence>
<keyword evidence="2" id="KW-1185">Reference proteome</keyword>
<dbReference type="OrthoDB" id="10601126at2759"/>
<dbReference type="EMBL" id="AJIL01003292">
    <property type="protein sequence ID" value="KNE88050.1"/>
    <property type="molecule type" value="Genomic_DNA"/>
</dbReference>
<dbReference type="STRING" id="1165861.A0A0L0UM70"/>
<sequence length="108" mass="12385">MKITLRQKKSADPSWKRLQGPEIFLATEQEVLDLLDSITQHSAKLRRQLDELTREPDLQRVVNAQLFVQAVQYQAEQRPITDSRTIGARTGTVLKESVFKAQQTRKPA</sequence>